<organism evidence="2 3">
    <name type="scientific">Nocardia arthritidis</name>
    <dbReference type="NCBI Taxonomy" id="228602"/>
    <lineage>
        <taxon>Bacteria</taxon>
        <taxon>Bacillati</taxon>
        <taxon>Actinomycetota</taxon>
        <taxon>Actinomycetes</taxon>
        <taxon>Mycobacteriales</taxon>
        <taxon>Nocardiaceae</taxon>
        <taxon>Nocardia</taxon>
    </lineage>
</organism>
<dbReference type="SUPFAM" id="SSF160424">
    <property type="entry name" value="BH3703-like"/>
    <property type="match status" value="1"/>
</dbReference>
<feature type="region of interest" description="Disordered" evidence="1">
    <location>
        <begin position="41"/>
        <end position="81"/>
    </location>
</feature>
<dbReference type="EMBL" id="CP046172">
    <property type="protein sequence ID" value="QIS10173.1"/>
    <property type="molecule type" value="Genomic_DNA"/>
</dbReference>
<feature type="region of interest" description="Disordered" evidence="1">
    <location>
        <begin position="1"/>
        <end position="23"/>
    </location>
</feature>
<dbReference type="RefSeq" id="WP_167473185.1">
    <property type="nucleotide sequence ID" value="NZ_CP046172.1"/>
</dbReference>
<accession>A0A6G9YAV3</accession>
<keyword evidence="3" id="KW-1185">Reference proteome</keyword>
<dbReference type="KEGG" id="nah:F5544_11405"/>
<evidence type="ECO:0000313" key="2">
    <source>
        <dbReference type="EMBL" id="QIS10173.1"/>
    </source>
</evidence>
<evidence type="ECO:0000313" key="3">
    <source>
        <dbReference type="Proteomes" id="UP000503540"/>
    </source>
</evidence>
<sequence>MAAVNGEEPQGSTTPVVNEAASGTVETDCVVAETLPDIAFTLSDGGPLGDEPEQPAARDYPIGHEPAAIDPEPPRTEMSTNAEEDRVDIAGATAELTRRLMESFLLEAPIGWRRLEAVFSVAATVSIAEAGFFDEDGHLSRVDATPETLEYVHELRALTSVVAGGPWWRIVLWLSDSGELDYEFDYGDRPFPADHLLPPEAYEADLAVYPRERLPVWLAAYMRHNDRQLRIPERTEHRVLADRAAGIVPSILRFPSLDLVWARWAVVAAAAVAVGSDWGPRIFPSSGRFESVGGSGSTLQLLPGRRAVLSGGIWDDPSLDAAYNAGAPLPDYFAGAPDWLAVPVLNPRVGGGLLSFCYWWDGDGWYRGESPDPDRIGDAIPGLWTVETVVDVVCRVMDESVPATAVADLVRAGESAEVDRDIAGAVLRPTDESAFADAYHQLALAGVTVRDR</sequence>
<gene>
    <name evidence="2" type="ORF">F5544_11405</name>
</gene>
<proteinExistence type="predicted"/>
<protein>
    <submittedName>
        <fullName evidence="2">Uncharacterized protein</fullName>
    </submittedName>
</protein>
<name>A0A6G9YAV3_9NOCA</name>
<evidence type="ECO:0000256" key="1">
    <source>
        <dbReference type="SAM" id="MobiDB-lite"/>
    </source>
</evidence>
<dbReference type="AlphaFoldDB" id="A0A6G9YAV3"/>
<dbReference type="Proteomes" id="UP000503540">
    <property type="component" value="Chromosome"/>
</dbReference>
<dbReference type="InterPro" id="IPR036170">
    <property type="entry name" value="YezG-like_sf"/>
</dbReference>
<reference evidence="2 3" key="1">
    <citation type="journal article" date="2019" name="ACS Chem. Biol.">
        <title>Identification and Mobilization of a Cryptic Antibiotic Biosynthesis Gene Locus from a Human-Pathogenic Nocardia Isolate.</title>
        <authorList>
            <person name="Herisse M."/>
            <person name="Ishida K."/>
            <person name="Porter J.L."/>
            <person name="Howden B."/>
            <person name="Hertweck C."/>
            <person name="Stinear T.P."/>
            <person name="Pidot S.J."/>
        </authorList>
    </citation>
    <scope>NUCLEOTIDE SEQUENCE [LARGE SCALE GENOMIC DNA]</scope>
    <source>
        <strain evidence="2 3">AUSMDU00012717</strain>
    </source>
</reference>